<feature type="domain" description="Methyl-accepting transducer" evidence="11">
    <location>
        <begin position="419"/>
        <end position="645"/>
    </location>
</feature>
<dbReference type="CDD" id="cd06225">
    <property type="entry name" value="HAMP"/>
    <property type="match status" value="1"/>
</dbReference>
<dbReference type="SMART" id="SM00283">
    <property type="entry name" value="MA"/>
    <property type="match status" value="1"/>
</dbReference>
<accession>A0A1G5F470</accession>
<dbReference type="RefSeq" id="WP_092210776.1">
    <property type="nucleotide sequence ID" value="NZ_FMUX01000007.1"/>
</dbReference>
<evidence type="ECO:0000259" key="11">
    <source>
        <dbReference type="PROSITE" id="PS50111"/>
    </source>
</evidence>
<dbReference type="InterPro" id="IPR003660">
    <property type="entry name" value="HAMP_dom"/>
</dbReference>
<dbReference type="InterPro" id="IPR033479">
    <property type="entry name" value="dCache_1"/>
</dbReference>
<dbReference type="PROSITE" id="PS50885">
    <property type="entry name" value="HAMP"/>
    <property type="match status" value="1"/>
</dbReference>
<dbReference type="PANTHER" id="PTHR32089">
    <property type="entry name" value="METHYL-ACCEPTING CHEMOTAXIS PROTEIN MCPB"/>
    <property type="match status" value="1"/>
</dbReference>
<keyword evidence="3" id="KW-0145">Chemotaxis</keyword>
<dbReference type="CDD" id="cd12912">
    <property type="entry name" value="PDC2_MCP_like"/>
    <property type="match status" value="1"/>
</dbReference>
<evidence type="ECO:0000256" key="8">
    <source>
        <dbReference type="ARBA" id="ARBA00029447"/>
    </source>
</evidence>
<evidence type="ECO:0000256" key="9">
    <source>
        <dbReference type="PROSITE-ProRule" id="PRU00284"/>
    </source>
</evidence>
<dbReference type="AlphaFoldDB" id="A0A1G5F470"/>
<evidence type="ECO:0000256" key="5">
    <source>
        <dbReference type="ARBA" id="ARBA00022989"/>
    </source>
</evidence>
<dbReference type="SMART" id="SM00304">
    <property type="entry name" value="HAMP"/>
    <property type="match status" value="2"/>
</dbReference>
<feature type="transmembrane region" description="Helical" evidence="10">
    <location>
        <begin position="12"/>
        <end position="33"/>
    </location>
</feature>
<dbReference type="Proteomes" id="UP000198870">
    <property type="component" value="Unassembled WGS sequence"/>
</dbReference>
<dbReference type="SUPFAM" id="SSF58104">
    <property type="entry name" value="Methyl-accepting chemotaxis protein (MCP) signaling domain"/>
    <property type="match status" value="1"/>
</dbReference>
<comment type="similarity">
    <text evidence="8">Belongs to the methyl-accepting chemotaxis (MCP) protein family.</text>
</comment>
<organism evidence="13 14">
    <name type="scientific">Desulfoluna spongiiphila</name>
    <dbReference type="NCBI Taxonomy" id="419481"/>
    <lineage>
        <taxon>Bacteria</taxon>
        <taxon>Pseudomonadati</taxon>
        <taxon>Thermodesulfobacteriota</taxon>
        <taxon>Desulfobacteria</taxon>
        <taxon>Desulfobacterales</taxon>
        <taxon>Desulfolunaceae</taxon>
        <taxon>Desulfoluna</taxon>
    </lineage>
</organism>
<dbReference type="Pfam" id="PF02743">
    <property type="entry name" value="dCache_1"/>
    <property type="match status" value="1"/>
</dbReference>
<dbReference type="STRING" id="419481.SAMN05216233_107130"/>
<keyword evidence="14" id="KW-1185">Reference proteome</keyword>
<dbReference type="PANTHER" id="PTHR32089:SF112">
    <property type="entry name" value="LYSOZYME-LIKE PROTEIN-RELATED"/>
    <property type="match status" value="1"/>
</dbReference>
<evidence type="ECO:0000259" key="12">
    <source>
        <dbReference type="PROSITE" id="PS50885"/>
    </source>
</evidence>
<dbReference type="Gene3D" id="1.10.8.500">
    <property type="entry name" value="HAMP domain in histidine kinase"/>
    <property type="match status" value="1"/>
</dbReference>
<dbReference type="GO" id="GO:0007165">
    <property type="term" value="P:signal transduction"/>
    <property type="evidence" value="ECO:0007669"/>
    <property type="project" value="UniProtKB-KW"/>
</dbReference>
<evidence type="ECO:0000256" key="4">
    <source>
        <dbReference type="ARBA" id="ARBA00022692"/>
    </source>
</evidence>
<name>A0A1G5F470_9BACT</name>
<reference evidence="13 14" key="1">
    <citation type="submission" date="2016-10" db="EMBL/GenBank/DDBJ databases">
        <authorList>
            <person name="de Groot N.N."/>
        </authorList>
    </citation>
    <scope>NUCLEOTIDE SEQUENCE [LARGE SCALE GENOMIC DNA]</scope>
    <source>
        <strain evidence="13 14">AA1</strain>
    </source>
</reference>
<dbReference type="PROSITE" id="PS50111">
    <property type="entry name" value="CHEMOTAXIS_TRANSDUC_2"/>
    <property type="match status" value="1"/>
</dbReference>
<dbReference type="OrthoDB" id="9814362at2"/>
<keyword evidence="2" id="KW-1003">Cell membrane</keyword>
<evidence type="ECO:0000256" key="6">
    <source>
        <dbReference type="ARBA" id="ARBA00023136"/>
    </source>
</evidence>
<dbReference type="GO" id="GO:0006935">
    <property type="term" value="P:chemotaxis"/>
    <property type="evidence" value="ECO:0007669"/>
    <property type="project" value="UniProtKB-KW"/>
</dbReference>
<evidence type="ECO:0000256" key="10">
    <source>
        <dbReference type="SAM" id="Phobius"/>
    </source>
</evidence>
<evidence type="ECO:0000256" key="7">
    <source>
        <dbReference type="ARBA" id="ARBA00023224"/>
    </source>
</evidence>
<feature type="domain" description="HAMP" evidence="12">
    <location>
        <begin position="339"/>
        <end position="393"/>
    </location>
</feature>
<keyword evidence="6 10" id="KW-0472">Membrane</keyword>
<keyword evidence="7 9" id="KW-0807">Transducer</keyword>
<sequence length="684" mass="73033">MGFDKSSLRRKMLVVFCSVALIPFIAAVFYITYKAGAASGQEAREKAAEIAYRYGGVMQRKLDKAMTDTRALARVMEGIVRHRTAIDRDMLDDSLKALLQDDDSYLGIWAIFEPDMLDGRDRQYANRSWHDASGMYYPYWYMEDGNIAVTVNDDYAEADYYQRAKVSGKETVLQPYAEEDTGNILMTSVAVPVKENGTVIGVVGIDIALTELERAITTIKPFGTGNAILISHSGVIIAHPDKGFTGTNLADAGAPGDLLAAIRNGKESTLTGAQEGYGHGAFMFFSPMRIGKTDTPWSFAVSVPLATLGKDVRQIRRIGFVSCLVSACLVVMAIVLLSGTIVRPINAALEELKDIAEGEGDLTRRLQVDSRDETGRFARWFNVFINKLQGIIAQFTRCTDALGSSAGGLLTISSELASNAEETSEKSAQVLASASGMSSDLSEGATRIQTSSENIAMVASAIDELASTATDISAHAENATSVSHRAASRSKAASEKMNELTQAAEEIGKVTDVITEISDQTNLLALNATIEAARAGEAGKGFAVVAHEIKELARQTAEATDDIKGKIDSVQGLARDAAEGTGEVSGIITTVNETITGIAEAVEQQSSVAGEISEHIVQASEGITDATLRMNTSRDASATITQTISDITLSSRGITEISAAVKKQAEELNSRTGELAELAGNFKI</sequence>
<dbReference type="InterPro" id="IPR004089">
    <property type="entry name" value="MCPsignal_dom"/>
</dbReference>
<keyword evidence="4 10" id="KW-0812">Transmembrane</keyword>
<proteinExistence type="inferred from homology"/>
<dbReference type="CDD" id="cd12913">
    <property type="entry name" value="PDC1_MCP_like"/>
    <property type="match status" value="1"/>
</dbReference>
<keyword evidence="5 10" id="KW-1133">Transmembrane helix</keyword>
<gene>
    <name evidence="13" type="ORF">SAMN05216233_107130</name>
</gene>
<dbReference type="Pfam" id="PF00672">
    <property type="entry name" value="HAMP"/>
    <property type="match status" value="1"/>
</dbReference>
<dbReference type="Pfam" id="PF00015">
    <property type="entry name" value="MCPsignal"/>
    <property type="match status" value="1"/>
</dbReference>
<protein>
    <submittedName>
        <fullName evidence="13">Methyl-accepting chemotaxis sensory transducer with Cache sensor</fullName>
    </submittedName>
</protein>
<evidence type="ECO:0000256" key="2">
    <source>
        <dbReference type="ARBA" id="ARBA00022475"/>
    </source>
</evidence>
<comment type="subcellular location">
    <subcellularLocation>
        <location evidence="1">Cell membrane</location>
        <topology evidence="1">Multi-pass membrane protein</topology>
    </subcellularLocation>
</comment>
<evidence type="ECO:0000256" key="3">
    <source>
        <dbReference type="ARBA" id="ARBA00022500"/>
    </source>
</evidence>
<dbReference type="Gene3D" id="1.10.287.950">
    <property type="entry name" value="Methyl-accepting chemotaxis protein"/>
    <property type="match status" value="1"/>
</dbReference>
<evidence type="ECO:0000256" key="1">
    <source>
        <dbReference type="ARBA" id="ARBA00004651"/>
    </source>
</evidence>
<evidence type="ECO:0000313" key="13">
    <source>
        <dbReference type="EMBL" id="SCY34076.1"/>
    </source>
</evidence>
<feature type="transmembrane region" description="Helical" evidence="10">
    <location>
        <begin position="318"/>
        <end position="342"/>
    </location>
</feature>
<evidence type="ECO:0000313" key="14">
    <source>
        <dbReference type="Proteomes" id="UP000198870"/>
    </source>
</evidence>
<dbReference type="Gene3D" id="3.30.450.20">
    <property type="entry name" value="PAS domain"/>
    <property type="match status" value="2"/>
</dbReference>
<dbReference type="EMBL" id="FMUX01000007">
    <property type="protein sequence ID" value="SCY34076.1"/>
    <property type="molecule type" value="Genomic_DNA"/>
</dbReference>
<dbReference type="GO" id="GO:0005886">
    <property type="term" value="C:plasma membrane"/>
    <property type="evidence" value="ECO:0007669"/>
    <property type="project" value="UniProtKB-SubCell"/>
</dbReference>